<evidence type="ECO:0000256" key="5">
    <source>
        <dbReference type="ARBA" id="ARBA00022692"/>
    </source>
</evidence>
<evidence type="ECO:0000256" key="9">
    <source>
        <dbReference type="SAM" id="MobiDB-lite"/>
    </source>
</evidence>
<dbReference type="GO" id="GO:0015099">
    <property type="term" value="F:nickel cation transmembrane transporter activity"/>
    <property type="evidence" value="ECO:0007669"/>
    <property type="project" value="UniProtKB-UniRule"/>
</dbReference>
<comment type="subcellular location">
    <subcellularLocation>
        <location evidence="8">Cell membrane</location>
        <topology evidence="8">Multi-pass membrane protein</topology>
    </subcellularLocation>
    <subcellularLocation>
        <location evidence="1">Endomembrane system</location>
        <topology evidence="1">Multi-pass membrane protein</topology>
    </subcellularLocation>
</comment>
<feature type="transmembrane region" description="Helical" evidence="8">
    <location>
        <begin position="40"/>
        <end position="62"/>
    </location>
</feature>
<evidence type="ECO:0000256" key="3">
    <source>
        <dbReference type="ARBA" id="ARBA00022448"/>
    </source>
</evidence>
<reference evidence="10 11" key="1">
    <citation type="journal article" date="2016" name="Nat. Commun.">
        <title>Ectomycorrhizal ecology is imprinted in the genome of the dominant symbiotic fungus Cenococcum geophilum.</title>
        <authorList>
            <consortium name="DOE Joint Genome Institute"/>
            <person name="Peter M."/>
            <person name="Kohler A."/>
            <person name="Ohm R.A."/>
            <person name="Kuo A."/>
            <person name="Krutzmann J."/>
            <person name="Morin E."/>
            <person name="Arend M."/>
            <person name="Barry K.W."/>
            <person name="Binder M."/>
            <person name="Choi C."/>
            <person name="Clum A."/>
            <person name="Copeland A."/>
            <person name="Grisel N."/>
            <person name="Haridas S."/>
            <person name="Kipfer T."/>
            <person name="LaButti K."/>
            <person name="Lindquist E."/>
            <person name="Lipzen A."/>
            <person name="Maire R."/>
            <person name="Meier B."/>
            <person name="Mihaltcheva S."/>
            <person name="Molinier V."/>
            <person name="Murat C."/>
            <person name="Poggeler S."/>
            <person name="Quandt C.A."/>
            <person name="Sperisen C."/>
            <person name="Tritt A."/>
            <person name="Tisserant E."/>
            <person name="Crous P.W."/>
            <person name="Henrissat B."/>
            <person name="Nehls U."/>
            <person name="Egli S."/>
            <person name="Spatafora J.W."/>
            <person name="Grigoriev I.V."/>
            <person name="Martin F.M."/>
        </authorList>
    </citation>
    <scope>NUCLEOTIDE SEQUENCE [LARGE SCALE GENOMIC DNA]</scope>
    <source>
        <strain evidence="10 11">CBS 207.34</strain>
    </source>
</reference>
<feature type="transmembrane region" description="Helical" evidence="8">
    <location>
        <begin position="219"/>
        <end position="244"/>
    </location>
</feature>
<dbReference type="InterPro" id="IPR004688">
    <property type="entry name" value="Ni/Co_transpt"/>
</dbReference>
<evidence type="ECO:0000256" key="8">
    <source>
        <dbReference type="RuleBase" id="RU362101"/>
    </source>
</evidence>
<keyword evidence="4" id="KW-0533">Nickel</keyword>
<dbReference type="GO" id="GO:0012505">
    <property type="term" value="C:endomembrane system"/>
    <property type="evidence" value="ECO:0007669"/>
    <property type="project" value="UniProtKB-SubCell"/>
</dbReference>
<dbReference type="AlphaFoldDB" id="A0A8E2FFU8"/>
<feature type="compositionally biased region" description="Polar residues" evidence="9">
    <location>
        <begin position="379"/>
        <end position="388"/>
    </location>
</feature>
<feature type="transmembrane region" description="Helical" evidence="8">
    <location>
        <begin position="343"/>
        <end position="363"/>
    </location>
</feature>
<dbReference type="EMBL" id="KV748445">
    <property type="protein sequence ID" value="OCL15461.1"/>
    <property type="molecule type" value="Genomic_DNA"/>
</dbReference>
<dbReference type="Pfam" id="PF03824">
    <property type="entry name" value="NicO"/>
    <property type="match status" value="1"/>
</dbReference>
<dbReference type="GO" id="GO:0005886">
    <property type="term" value="C:plasma membrane"/>
    <property type="evidence" value="ECO:0007669"/>
    <property type="project" value="UniProtKB-SubCell"/>
</dbReference>
<keyword evidence="11" id="KW-1185">Reference proteome</keyword>
<evidence type="ECO:0000313" key="10">
    <source>
        <dbReference type="EMBL" id="OCL15461.1"/>
    </source>
</evidence>
<evidence type="ECO:0000256" key="7">
    <source>
        <dbReference type="ARBA" id="ARBA00023136"/>
    </source>
</evidence>
<comment type="similarity">
    <text evidence="2 8">Belongs to the NiCoT transporter (TC 2.A.52) family.</text>
</comment>
<proteinExistence type="inferred from homology"/>
<evidence type="ECO:0000313" key="11">
    <source>
        <dbReference type="Proteomes" id="UP000250140"/>
    </source>
</evidence>
<feature type="transmembrane region" description="Helical" evidence="8">
    <location>
        <begin position="293"/>
        <end position="323"/>
    </location>
</feature>
<dbReference type="InterPro" id="IPR011541">
    <property type="entry name" value="Ni/Co_transpt_high_affinity"/>
</dbReference>
<feature type="transmembrane region" description="Helical" evidence="8">
    <location>
        <begin position="151"/>
        <end position="174"/>
    </location>
</feature>
<name>A0A8E2FFU8_9PEZI</name>
<dbReference type="PANTHER" id="PTHR31611">
    <property type="entry name" value="HIGH-AFFINITY NICKEL TRANSPORT PROTEIN NIC1"/>
    <property type="match status" value="1"/>
</dbReference>
<evidence type="ECO:0000256" key="1">
    <source>
        <dbReference type="ARBA" id="ARBA00004127"/>
    </source>
</evidence>
<gene>
    <name evidence="10" type="ORF">AOQ84DRAFT_329364</name>
</gene>
<sequence>MAELSPLPLPCSADGKPSFLKSFFSKAAMYHGRIPYISKLPFPAIAIIITIAAINILVWAAVGIVLHFHGALISTAILSYTLGLRHALDADHISAIDLMTRRLIAAGQRPVTVGMFFSLGHSTIVVITSIVVAATASAVSSKFSSFSRVGAIIGTSVSAGFLILLGIMNIYILYKLVQQMQKLIATQPGEEDGFKIQGAGCLFHLFKRMFRLIDRPWKMYPLGILFGLGFDTSSEIALLGISSIQATKGTSIWLILIFPVLFTAGMCLLDTTDGALMMTLYTSTALARDQIAILYYSIVLTIVTVIVAMVIGVIQMLSLVVNVANPKGSFWEGVERAGEHWDAVGGAICGSFVLFGGLSVLLYKPWRRRINRRREQRAQFSSIPQSLNDEPIRPDFEDRRDGNRVGDGKGIDNGSLVDIQAVDIEG</sequence>
<dbReference type="OrthoDB" id="5197598at2759"/>
<keyword evidence="5 8" id="KW-0812">Transmembrane</keyword>
<feature type="region of interest" description="Disordered" evidence="9">
    <location>
        <begin position="379"/>
        <end position="412"/>
    </location>
</feature>
<dbReference type="Proteomes" id="UP000250140">
    <property type="component" value="Unassembled WGS sequence"/>
</dbReference>
<evidence type="ECO:0000256" key="2">
    <source>
        <dbReference type="ARBA" id="ARBA00010892"/>
    </source>
</evidence>
<keyword evidence="7 8" id="KW-0472">Membrane</keyword>
<protein>
    <recommendedName>
        <fullName evidence="8">Nickel/cobalt efflux system</fullName>
    </recommendedName>
</protein>
<evidence type="ECO:0000256" key="4">
    <source>
        <dbReference type="ARBA" id="ARBA00022596"/>
    </source>
</evidence>
<feature type="transmembrane region" description="Helical" evidence="8">
    <location>
        <begin position="109"/>
        <end position="139"/>
    </location>
</feature>
<evidence type="ECO:0000256" key="6">
    <source>
        <dbReference type="ARBA" id="ARBA00022989"/>
    </source>
</evidence>
<feature type="compositionally biased region" description="Basic and acidic residues" evidence="9">
    <location>
        <begin position="390"/>
        <end position="410"/>
    </location>
</feature>
<organism evidence="10 11">
    <name type="scientific">Glonium stellatum</name>
    <dbReference type="NCBI Taxonomy" id="574774"/>
    <lineage>
        <taxon>Eukaryota</taxon>
        <taxon>Fungi</taxon>
        <taxon>Dikarya</taxon>
        <taxon>Ascomycota</taxon>
        <taxon>Pezizomycotina</taxon>
        <taxon>Dothideomycetes</taxon>
        <taxon>Pleosporomycetidae</taxon>
        <taxon>Gloniales</taxon>
        <taxon>Gloniaceae</taxon>
        <taxon>Glonium</taxon>
    </lineage>
</organism>
<keyword evidence="6 8" id="KW-1133">Transmembrane helix</keyword>
<keyword evidence="3 8" id="KW-0813">Transport</keyword>
<dbReference type="PANTHER" id="PTHR31611:SF0">
    <property type="entry name" value="HIGH-AFFINITY NICKEL TRANSPORT PROTEIN NIC1"/>
    <property type="match status" value="1"/>
</dbReference>
<accession>A0A8E2FFU8</accession>
<feature type="transmembrane region" description="Helical" evidence="8">
    <location>
        <begin position="250"/>
        <end position="272"/>
    </location>
</feature>